<organism evidence="1 2">
    <name type="scientific">Candidatus Yanofskybacteria bacterium GW2011_GWD2_39_48</name>
    <dbReference type="NCBI Taxonomy" id="1619031"/>
    <lineage>
        <taxon>Bacteria</taxon>
        <taxon>Candidatus Yanofskyibacteriota</taxon>
    </lineage>
</organism>
<comment type="caution">
    <text evidence="1">The sequence shown here is derived from an EMBL/GenBank/DDBJ whole genome shotgun (WGS) entry which is preliminary data.</text>
</comment>
<evidence type="ECO:0000313" key="1">
    <source>
        <dbReference type="EMBL" id="KKR23844.1"/>
    </source>
</evidence>
<dbReference type="Proteomes" id="UP000034764">
    <property type="component" value="Unassembled WGS sequence"/>
</dbReference>
<accession>A0A0G0P6G0</accession>
<dbReference type="EMBL" id="LBXD01000006">
    <property type="protein sequence ID" value="KKR23844.1"/>
    <property type="molecule type" value="Genomic_DNA"/>
</dbReference>
<name>A0A0G0P6G0_9BACT</name>
<proteinExistence type="predicted"/>
<dbReference type="AlphaFoldDB" id="A0A0G0P6G0"/>
<reference evidence="1 2" key="1">
    <citation type="journal article" date="2015" name="Nature">
        <title>rRNA introns, odd ribosomes, and small enigmatic genomes across a large radiation of phyla.</title>
        <authorList>
            <person name="Brown C.T."/>
            <person name="Hug L.A."/>
            <person name="Thomas B.C."/>
            <person name="Sharon I."/>
            <person name="Castelle C.J."/>
            <person name="Singh A."/>
            <person name="Wilkins M.J."/>
            <person name="Williams K.H."/>
            <person name="Banfield J.F."/>
        </authorList>
    </citation>
    <scope>NUCLEOTIDE SEQUENCE [LARGE SCALE GENOMIC DNA]</scope>
</reference>
<sequence length="267" mass="31147">MEEVTEARELLDDFFLASKDYENLYYVSITDSFRKDVGELKIDVKKSIVGLVKLALPLWFIKSYVLIFTADRASFGSKYVEKQANSKLRSKTFVISDKLLKEYEESLVSDYEVERLLVKYHLSKSYKRRVKSIVLYDDYPTTDEVVTEADKTHNGIKLYKRLKVDYKNPSESYIELRVYADTPVGLINTADIRGLQKVLPTFRKTSLKARQNMLRDSLYHLLRKRGLSHKQANETIMGWGFYGFKDAAEGRKYESRFEKYATDNLAK</sequence>
<evidence type="ECO:0000313" key="2">
    <source>
        <dbReference type="Proteomes" id="UP000034764"/>
    </source>
</evidence>
<gene>
    <name evidence="1" type="ORF">UT53_C0006G0014</name>
</gene>
<protein>
    <submittedName>
        <fullName evidence="1">Uncharacterized protein</fullName>
    </submittedName>
</protein>